<keyword evidence="3 6" id="KW-0812">Transmembrane</keyword>
<dbReference type="STRING" id="937775.Metlim_0242"/>
<feature type="transmembrane region" description="Helical" evidence="6">
    <location>
        <begin position="123"/>
        <end position="143"/>
    </location>
</feature>
<dbReference type="AlphaFoldDB" id="H1Z0C2"/>
<feature type="transmembrane region" description="Helical" evidence="6">
    <location>
        <begin position="390"/>
        <end position="411"/>
    </location>
</feature>
<feature type="transmembrane region" description="Helical" evidence="6">
    <location>
        <begin position="12"/>
        <end position="31"/>
    </location>
</feature>
<keyword evidence="4 6" id="KW-1133">Transmembrane helix</keyword>
<comment type="subcellular location">
    <subcellularLocation>
        <location evidence="1">Cell membrane</location>
        <topology evidence="1">Multi-pass membrane protein</topology>
    </subcellularLocation>
</comment>
<evidence type="ECO:0000313" key="8">
    <source>
        <dbReference type="Proteomes" id="UP000005741"/>
    </source>
</evidence>
<feature type="transmembrane region" description="Helical" evidence="6">
    <location>
        <begin position="43"/>
        <end position="69"/>
    </location>
</feature>
<sequence length="481" mass="53443">MHHKKFIKDVGIIGITQATTSLAAFLLLPLITKTLGPYDYGIWAQISVTVSLLTPLGIMGLQMAAVRFLSAEKDKQKIQESFYSILLFVFVTGLVISSAVFLLSDNIASFMLQDESASYYVKAGAGLILLGAVGQIVTFYFRIFRQINFFGALTIYKSVGHLVLTTVLLLNGFGLMSVIGANLIVMFTLFLLALFFIYRQIGIVVPKFCYIKDFLKFGAPLTPNGLIRWVTDSSDRYIIGFLLGATMVGIYNAAYAIGSLIQLFITPLQMILYPELARLYDEGDHDTVRLYLSMAVKYFSMIAIPAVFGLFVISEPLILLFTTEEFVEGAGVIPVVALGAFFAGLFQILINIPLLVKKTKLNLYIQLSAAIANLVLNIILIPILGIIGAAYATLLSFLIMLALCHCINVNYYMINYDYIAFLKCIIASGFMLFPLLIFNNNSFASLIEAIIISMIVYFISLALLKFFSIKERKFIISIFKR</sequence>
<evidence type="ECO:0000256" key="6">
    <source>
        <dbReference type="SAM" id="Phobius"/>
    </source>
</evidence>
<dbReference type="RefSeq" id="WP_004076029.1">
    <property type="nucleotide sequence ID" value="NZ_CM001436.1"/>
</dbReference>
<evidence type="ECO:0000313" key="7">
    <source>
        <dbReference type="EMBL" id="EHQ34389.1"/>
    </source>
</evidence>
<feature type="transmembrane region" description="Helical" evidence="6">
    <location>
        <begin position="298"/>
        <end position="321"/>
    </location>
</feature>
<protein>
    <submittedName>
        <fullName evidence="7">Polysaccharide biosynthesis protein</fullName>
    </submittedName>
</protein>
<keyword evidence="8" id="KW-1185">Reference proteome</keyword>
<feature type="transmembrane region" description="Helical" evidence="6">
    <location>
        <begin position="155"/>
        <end position="173"/>
    </location>
</feature>
<dbReference type="InParanoid" id="H1Z0C2"/>
<keyword evidence="5 6" id="KW-0472">Membrane</keyword>
<evidence type="ECO:0000256" key="1">
    <source>
        <dbReference type="ARBA" id="ARBA00004651"/>
    </source>
</evidence>
<dbReference type="PATRIC" id="fig|937775.9.peg.284"/>
<feature type="transmembrane region" description="Helical" evidence="6">
    <location>
        <begin position="81"/>
        <end position="103"/>
    </location>
</feature>
<reference evidence="7 8" key="1">
    <citation type="submission" date="2011-10" db="EMBL/GenBank/DDBJ databases">
        <title>The Improved High-Quality Draft genome of Methanoplanus limicola DSM 2279.</title>
        <authorList>
            <consortium name="US DOE Joint Genome Institute (JGI-PGF)"/>
            <person name="Lucas S."/>
            <person name="Copeland A."/>
            <person name="Lapidus A."/>
            <person name="Glavina del Rio T."/>
            <person name="Dalin E."/>
            <person name="Tice H."/>
            <person name="Bruce D."/>
            <person name="Goodwin L."/>
            <person name="Pitluck S."/>
            <person name="Peters L."/>
            <person name="Mikhailova N."/>
            <person name="Lu M."/>
            <person name="Kyrpides N."/>
            <person name="Mavromatis K."/>
            <person name="Ivanova N."/>
            <person name="Markowitz V."/>
            <person name="Cheng J.-F."/>
            <person name="Hugenholtz P."/>
            <person name="Woyke T."/>
            <person name="Wu D."/>
            <person name="Wirth R."/>
            <person name="Brambilla E.-M."/>
            <person name="Klenk H.-P."/>
            <person name="Eisen J.A."/>
        </authorList>
    </citation>
    <scope>NUCLEOTIDE SEQUENCE [LARGE SCALE GENOMIC DNA]</scope>
    <source>
        <strain evidence="7 8">DSM 2279</strain>
    </source>
</reference>
<feature type="transmembrane region" description="Helical" evidence="6">
    <location>
        <begin position="333"/>
        <end position="356"/>
    </location>
</feature>
<dbReference type="CDD" id="cd13128">
    <property type="entry name" value="MATE_Wzx_like"/>
    <property type="match status" value="1"/>
</dbReference>
<dbReference type="GO" id="GO:0005886">
    <property type="term" value="C:plasma membrane"/>
    <property type="evidence" value="ECO:0007669"/>
    <property type="project" value="UniProtKB-SubCell"/>
</dbReference>
<feature type="transmembrane region" description="Helical" evidence="6">
    <location>
        <begin position="237"/>
        <end position="254"/>
    </location>
</feature>
<gene>
    <name evidence="7" type="ORF">Metlim_0242</name>
</gene>
<evidence type="ECO:0000256" key="5">
    <source>
        <dbReference type="ARBA" id="ARBA00023136"/>
    </source>
</evidence>
<dbReference type="HOGENOM" id="CLU_022017_7_3_2"/>
<accession>H1Z0C2</accession>
<feature type="transmembrane region" description="Helical" evidence="6">
    <location>
        <begin position="179"/>
        <end position="198"/>
    </location>
</feature>
<evidence type="ECO:0000256" key="3">
    <source>
        <dbReference type="ARBA" id="ARBA00022692"/>
    </source>
</evidence>
<feature type="transmembrane region" description="Helical" evidence="6">
    <location>
        <begin position="418"/>
        <end position="437"/>
    </location>
</feature>
<evidence type="ECO:0000256" key="4">
    <source>
        <dbReference type="ARBA" id="ARBA00022989"/>
    </source>
</evidence>
<dbReference type="Pfam" id="PF13440">
    <property type="entry name" value="Polysacc_synt_3"/>
    <property type="match status" value="1"/>
</dbReference>
<feature type="transmembrane region" description="Helical" evidence="6">
    <location>
        <begin position="363"/>
        <end position="384"/>
    </location>
</feature>
<dbReference type="EMBL" id="CM001436">
    <property type="protein sequence ID" value="EHQ34389.1"/>
    <property type="molecule type" value="Genomic_DNA"/>
</dbReference>
<feature type="transmembrane region" description="Helical" evidence="6">
    <location>
        <begin position="260"/>
        <end position="277"/>
    </location>
</feature>
<dbReference type="PANTHER" id="PTHR30250">
    <property type="entry name" value="PST FAMILY PREDICTED COLANIC ACID TRANSPORTER"/>
    <property type="match status" value="1"/>
</dbReference>
<dbReference type="PANTHER" id="PTHR30250:SF11">
    <property type="entry name" value="O-ANTIGEN TRANSPORTER-RELATED"/>
    <property type="match status" value="1"/>
</dbReference>
<proteinExistence type="predicted"/>
<dbReference type="OrthoDB" id="112053at2157"/>
<evidence type="ECO:0000256" key="2">
    <source>
        <dbReference type="ARBA" id="ARBA00022475"/>
    </source>
</evidence>
<dbReference type="Proteomes" id="UP000005741">
    <property type="component" value="Chromosome"/>
</dbReference>
<dbReference type="InterPro" id="IPR050833">
    <property type="entry name" value="Poly_Biosynth_Transport"/>
</dbReference>
<keyword evidence="2" id="KW-1003">Cell membrane</keyword>
<organism evidence="7 8">
    <name type="scientific">Methanoplanus limicola DSM 2279</name>
    <dbReference type="NCBI Taxonomy" id="937775"/>
    <lineage>
        <taxon>Archaea</taxon>
        <taxon>Methanobacteriati</taxon>
        <taxon>Methanobacteriota</taxon>
        <taxon>Stenosarchaea group</taxon>
        <taxon>Methanomicrobia</taxon>
        <taxon>Methanomicrobiales</taxon>
        <taxon>Methanomicrobiaceae</taxon>
        <taxon>Methanoplanus</taxon>
    </lineage>
</organism>
<name>H1Z0C2_9EURY</name>
<feature type="transmembrane region" description="Helical" evidence="6">
    <location>
        <begin position="443"/>
        <end position="464"/>
    </location>
</feature>